<proteinExistence type="predicted"/>
<accession>A0ABV6SM15</accession>
<gene>
    <name evidence="1" type="ORF">ACFFGX_11885</name>
</gene>
<comment type="caution">
    <text evidence="1">The sequence shown here is derived from an EMBL/GenBank/DDBJ whole genome shotgun (WGS) entry which is preliminary data.</text>
</comment>
<keyword evidence="2" id="KW-1185">Reference proteome</keyword>
<dbReference type="EMBL" id="JBHLSS010000074">
    <property type="protein sequence ID" value="MFC0710223.1"/>
    <property type="molecule type" value="Genomic_DNA"/>
</dbReference>
<protein>
    <submittedName>
        <fullName evidence="1">Uncharacterized protein</fullName>
    </submittedName>
</protein>
<evidence type="ECO:0000313" key="1">
    <source>
        <dbReference type="EMBL" id="MFC0710223.1"/>
    </source>
</evidence>
<evidence type="ECO:0000313" key="2">
    <source>
        <dbReference type="Proteomes" id="UP001589891"/>
    </source>
</evidence>
<dbReference type="Proteomes" id="UP001589891">
    <property type="component" value="Unassembled WGS sequence"/>
</dbReference>
<name>A0ABV6SM15_AZOPA</name>
<reference evidence="1 2" key="1">
    <citation type="submission" date="2024-09" db="EMBL/GenBank/DDBJ databases">
        <authorList>
            <person name="Sun Q."/>
            <person name="Mori K."/>
        </authorList>
    </citation>
    <scope>NUCLEOTIDE SEQUENCE [LARGE SCALE GENOMIC DNA]</scope>
    <source>
        <strain evidence="1 2">NCAIM B.01794</strain>
    </source>
</reference>
<sequence>MSLLSAATALLPTISGLLDRVIPDSQAKSQAQIELLRLQEEGAFKDLDI</sequence>
<organism evidence="1 2">
    <name type="scientific">Azorhizophilus paspali</name>
    <name type="common">Azotobacter paspali</name>
    <dbReference type="NCBI Taxonomy" id="69963"/>
    <lineage>
        <taxon>Bacteria</taxon>
        <taxon>Pseudomonadati</taxon>
        <taxon>Pseudomonadota</taxon>
        <taxon>Gammaproteobacteria</taxon>
        <taxon>Pseudomonadales</taxon>
        <taxon>Pseudomonadaceae</taxon>
        <taxon>Azorhizophilus</taxon>
    </lineage>
</organism>
<dbReference type="RefSeq" id="WP_376946049.1">
    <property type="nucleotide sequence ID" value="NZ_CP171449.1"/>
</dbReference>